<reference evidence="6" key="1">
    <citation type="submission" date="2025-08" db="UniProtKB">
        <authorList>
            <consortium name="Ensembl"/>
        </authorList>
    </citation>
    <scope>IDENTIFICATION</scope>
</reference>
<dbReference type="Pfam" id="PF00090">
    <property type="entry name" value="TSP_1"/>
    <property type="match status" value="4"/>
</dbReference>
<feature type="transmembrane region" description="Helical" evidence="5">
    <location>
        <begin position="48"/>
        <end position="67"/>
    </location>
</feature>
<dbReference type="Ensembl" id="ENSSANT00000014334.1">
    <property type="protein sequence ID" value="ENSSANP00000013428.1"/>
    <property type="gene ID" value="ENSSANG00000007136.1"/>
</dbReference>
<dbReference type="AlphaFoldDB" id="A0A671L215"/>
<dbReference type="SMART" id="SM00209">
    <property type="entry name" value="TSP1"/>
    <property type="match status" value="4"/>
</dbReference>
<evidence type="ECO:0000256" key="1">
    <source>
        <dbReference type="ARBA" id="ARBA00022729"/>
    </source>
</evidence>
<evidence type="ECO:0000256" key="4">
    <source>
        <dbReference type="ARBA" id="ARBA00023180"/>
    </source>
</evidence>
<proteinExistence type="predicted"/>
<evidence type="ECO:0000256" key="3">
    <source>
        <dbReference type="ARBA" id="ARBA00023157"/>
    </source>
</evidence>
<keyword evidence="1" id="KW-0732">Signal</keyword>
<dbReference type="FunFam" id="2.20.100.10:FF:000004">
    <property type="entry name" value="Adhesion G protein-coupled receptor B2"/>
    <property type="match status" value="1"/>
</dbReference>
<sequence>MREQNTGTHILLVFMGPFLHLSAIIMDYEIRTLLLSRDGNLICVTKNVLINGFFLGITLTWTVLVSVCGFNTGGWSGWGNWAECSSECGGGVQTRTRTCQSPPEEAYLCEGVLEEGRPCNSQPCTVDPPSGGEWSAWSVCSTTCGEGWQSRTRLCISVPYSTQCSGPLREQRPCNNTVVCPVHGSWDEWTPWSLCSSTCGRGYRDRTRSCKEPQFGGNPCDGPEKQTKFCNIAVCPVDGVWNEWSSWSYCSSSCSNGTMQRTRECNGPSYGGLECQGEWRQTRDCFLRECPVDGQWQLWSSWAGCTKTCAGIVIPSPHSLFRNPLYPNSVFGKEM</sequence>
<dbReference type="PROSITE" id="PS50092">
    <property type="entry name" value="TSP1"/>
    <property type="match status" value="4"/>
</dbReference>
<keyword evidence="3" id="KW-1015">Disulfide bond</keyword>
<evidence type="ECO:0000313" key="6">
    <source>
        <dbReference type="Ensembl" id="ENSSANP00000013428.1"/>
    </source>
</evidence>
<keyword evidence="5" id="KW-0472">Membrane</keyword>
<reference evidence="6" key="2">
    <citation type="submission" date="2025-09" db="UniProtKB">
        <authorList>
            <consortium name="Ensembl"/>
        </authorList>
    </citation>
    <scope>IDENTIFICATION</scope>
</reference>
<gene>
    <name evidence="6" type="primary">LOC107681425</name>
</gene>
<dbReference type="SUPFAM" id="SSF82895">
    <property type="entry name" value="TSP-1 type 1 repeat"/>
    <property type="match status" value="4"/>
</dbReference>
<keyword evidence="7" id="KW-1185">Reference proteome</keyword>
<feature type="transmembrane region" description="Helical" evidence="5">
    <location>
        <begin position="6"/>
        <end position="28"/>
    </location>
</feature>
<dbReference type="Gene3D" id="2.20.100.10">
    <property type="entry name" value="Thrombospondin type-1 (TSP1) repeat"/>
    <property type="match status" value="4"/>
</dbReference>
<protein>
    <submittedName>
        <fullName evidence="6">Brain-specific angiogenesis inhibitor 1-like</fullName>
    </submittedName>
</protein>
<keyword evidence="5" id="KW-1133">Transmembrane helix</keyword>
<dbReference type="PRINTS" id="PR01705">
    <property type="entry name" value="TSP1REPEAT"/>
</dbReference>
<dbReference type="InterPro" id="IPR052065">
    <property type="entry name" value="Compl_asym_regulator"/>
</dbReference>
<name>A0A671L215_9TELE</name>
<dbReference type="InterPro" id="IPR000884">
    <property type="entry name" value="TSP1_rpt"/>
</dbReference>
<dbReference type="Proteomes" id="UP000472260">
    <property type="component" value="Unassembled WGS sequence"/>
</dbReference>
<organism evidence="6 7">
    <name type="scientific">Sinocyclocheilus anshuiensis</name>
    <dbReference type="NCBI Taxonomy" id="1608454"/>
    <lineage>
        <taxon>Eukaryota</taxon>
        <taxon>Metazoa</taxon>
        <taxon>Chordata</taxon>
        <taxon>Craniata</taxon>
        <taxon>Vertebrata</taxon>
        <taxon>Euteleostomi</taxon>
        <taxon>Actinopterygii</taxon>
        <taxon>Neopterygii</taxon>
        <taxon>Teleostei</taxon>
        <taxon>Ostariophysi</taxon>
        <taxon>Cypriniformes</taxon>
        <taxon>Cyprinidae</taxon>
        <taxon>Cyprininae</taxon>
        <taxon>Sinocyclocheilus</taxon>
    </lineage>
</organism>
<dbReference type="InterPro" id="IPR036383">
    <property type="entry name" value="TSP1_rpt_sf"/>
</dbReference>
<accession>A0A671L215</accession>
<keyword evidence="2" id="KW-0677">Repeat</keyword>
<dbReference type="PANTHER" id="PTHR22906:SF52">
    <property type="entry name" value="ADHESION G PROTEIN-COUPLED RECEPTOR B1"/>
    <property type="match status" value="1"/>
</dbReference>
<evidence type="ECO:0000256" key="5">
    <source>
        <dbReference type="SAM" id="Phobius"/>
    </source>
</evidence>
<evidence type="ECO:0000313" key="7">
    <source>
        <dbReference type="Proteomes" id="UP000472260"/>
    </source>
</evidence>
<evidence type="ECO:0000256" key="2">
    <source>
        <dbReference type="ARBA" id="ARBA00022737"/>
    </source>
</evidence>
<keyword evidence="4" id="KW-0325">Glycoprotein</keyword>
<dbReference type="FunFam" id="2.20.100.10:FF:000061">
    <property type="entry name" value="adhesion G protein-coupled receptor B1"/>
    <property type="match status" value="1"/>
</dbReference>
<dbReference type="PANTHER" id="PTHR22906">
    <property type="entry name" value="PROPERDIN"/>
    <property type="match status" value="1"/>
</dbReference>
<keyword evidence="5" id="KW-0812">Transmembrane</keyword>
<dbReference type="FunFam" id="2.20.100.10:FF:000003">
    <property type="entry name" value="Adhesion G protein-coupled receptor B2"/>
    <property type="match status" value="2"/>
</dbReference>